<proteinExistence type="predicted"/>
<reference evidence="1" key="1">
    <citation type="submission" date="2018-10" db="EMBL/GenBank/DDBJ databases">
        <authorList>
            <person name="Plewniak F."/>
        </authorList>
    </citation>
    <scope>NUCLEOTIDE SEQUENCE</scope>
</reference>
<organism evidence="1">
    <name type="scientific">mine drainage metagenome</name>
    <dbReference type="NCBI Taxonomy" id="410659"/>
    <lineage>
        <taxon>unclassified sequences</taxon>
        <taxon>metagenomes</taxon>
        <taxon>ecological metagenomes</taxon>
    </lineage>
</organism>
<gene>
    <name evidence="1" type="ORF">CARN8_640002</name>
</gene>
<dbReference type="EMBL" id="UOYP01000601">
    <property type="protein sequence ID" value="VAY89378.1"/>
    <property type="molecule type" value="Genomic_DNA"/>
</dbReference>
<protein>
    <submittedName>
        <fullName evidence="1">Uncharacterized protein</fullName>
    </submittedName>
</protein>
<name>A0A3P3ZR36_9ZZZZ</name>
<dbReference type="AlphaFoldDB" id="A0A3P3ZR36"/>
<accession>A0A3P3ZR36</accession>
<sequence length="33" mass="3526">MPYFYGHSIINGLNGAQATQGSTSFTGPFYAVK</sequence>
<evidence type="ECO:0000313" key="1">
    <source>
        <dbReference type="EMBL" id="VAY89378.1"/>
    </source>
</evidence>